<organism evidence="2 3">
    <name type="scientific">Mugilogobius chulae</name>
    <name type="common">yellowstripe goby</name>
    <dbReference type="NCBI Taxonomy" id="88201"/>
    <lineage>
        <taxon>Eukaryota</taxon>
        <taxon>Metazoa</taxon>
        <taxon>Chordata</taxon>
        <taxon>Craniata</taxon>
        <taxon>Vertebrata</taxon>
        <taxon>Euteleostomi</taxon>
        <taxon>Actinopterygii</taxon>
        <taxon>Neopterygii</taxon>
        <taxon>Teleostei</taxon>
        <taxon>Neoteleostei</taxon>
        <taxon>Acanthomorphata</taxon>
        <taxon>Gobiaria</taxon>
        <taxon>Gobiiformes</taxon>
        <taxon>Gobioidei</taxon>
        <taxon>Gobiidae</taxon>
        <taxon>Gobionellinae</taxon>
        <taxon>Mugilogobius</taxon>
    </lineage>
</organism>
<dbReference type="EMBL" id="JBBPFD010000001">
    <property type="protein sequence ID" value="KAK7945366.1"/>
    <property type="molecule type" value="Genomic_DNA"/>
</dbReference>
<dbReference type="Pfam" id="PF18597">
    <property type="entry name" value="SH3_19"/>
    <property type="match status" value="1"/>
</dbReference>
<gene>
    <name evidence="2" type="ORF">WMY93_001094</name>
</gene>
<keyword evidence="3" id="KW-1185">Reference proteome</keyword>
<name>A0AAW0Q186_9GOBI</name>
<feature type="domain" description="Myosin X N-terminal SH3" evidence="1">
    <location>
        <begin position="26"/>
        <end position="60"/>
    </location>
</feature>
<evidence type="ECO:0000259" key="1">
    <source>
        <dbReference type="Pfam" id="PF18597"/>
    </source>
</evidence>
<dbReference type="AlphaFoldDB" id="A0AAW0Q186"/>
<dbReference type="InterPro" id="IPR040640">
    <property type="entry name" value="MyoX_N_SH3"/>
</dbReference>
<evidence type="ECO:0000313" key="2">
    <source>
        <dbReference type="EMBL" id="KAK7945366.1"/>
    </source>
</evidence>
<comment type="caution">
    <text evidence="2">The sequence shown here is derived from an EMBL/GenBank/DDBJ whole genome shotgun (WGS) entry which is preliminary data.</text>
</comment>
<sequence length="170" mass="18828">MATGRIRLKPDLLGHSQYPPSSFTLGERVWLREDEQNLPSTVSSCAGGVVVFSTDYGQSVARSSSPFSCFCTPGSTDGRTKDQDERPRTEHLLLLLPAPMEGPIKRSTRGYRRSVGSVYLLMSPGGQFHACRHEQSDGFIIEKGDPHTSSPPPRPPRFVLLRFTHVSICR</sequence>
<accession>A0AAW0Q186</accession>
<protein>
    <recommendedName>
        <fullName evidence="1">Myosin X N-terminal SH3 domain-containing protein</fullName>
    </recommendedName>
</protein>
<dbReference type="Proteomes" id="UP001460270">
    <property type="component" value="Unassembled WGS sequence"/>
</dbReference>
<reference evidence="3" key="1">
    <citation type="submission" date="2024-04" db="EMBL/GenBank/DDBJ databases">
        <title>Salinicola lusitanus LLJ914,a marine bacterium isolated from the Okinawa Trough.</title>
        <authorList>
            <person name="Li J."/>
        </authorList>
    </citation>
    <scope>NUCLEOTIDE SEQUENCE [LARGE SCALE GENOMIC DNA]</scope>
</reference>
<evidence type="ECO:0000313" key="3">
    <source>
        <dbReference type="Proteomes" id="UP001460270"/>
    </source>
</evidence>
<proteinExistence type="predicted"/>